<protein>
    <submittedName>
        <fullName evidence="2">S24 family peptidase</fullName>
    </submittedName>
</protein>
<proteinExistence type="predicted"/>
<dbReference type="InterPro" id="IPR039418">
    <property type="entry name" value="LexA-like"/>
</dbReference>
<evidence type="ECO:0000313" key="3">
    <source>
        <dbReference type="Proteomes" id="UP001139486"/>
    </source>
</evidence>
<feature type="domain" description="HTH cro/C1-type" evidence="1">
    <location>
        <begin position="6"/>
        <end position="61"/>
    </location>
</feature>
<dbReference type="SMART" id="SM00530">
    <property type="entry name" value="HTH_XRE"/>
    <property type="match status" value="1"/>
</dbReference>
<evidence type="ECO:0000259" key="1">
    <source>
        <dbReference type="PROSITE" id="PS50943"/>
    </source>
</evidence>
<name>A0A9X2HTL9_9SPHN</name>
<accession>A0A9X2HTL9</accession>
<dbReference type="SUPFAM" id="SSF51306">
    <property type="entry name" value="LexA/Signal peptidase"/>
    <property type="match status" value="1"/>
</dbReference>
<keyword evidence="3" id="KW-1185">Reference proteome</keyword>
<dbReference type="Gene3D" id="1.10.260.40">
    <property type="entry name" value="lambda repressor-like DNA-binding domains"/>
    <property type="match status" value="1"/>
</dbReference>
<dbReference type="EMBL" id="JAMLDY010000014">
    <property type="protein sequence ID" value="MCP3735652.1"/>
    <property type="molecule type" value="Genomic_DNA"/>
</dbReference>
<dbReference type="InterPro" id="IPR001387">
    <property type="entry name" value="Cro/C1-type_HTH"/>
</dbReference>
<dbReference type="InterPro" id="IPR036286">
    <property type="entry name" value="LexA/Signal_pep-like_sf"/>
</dbReference>
<gene>
    <name evidence="2" type="ORF">M9979_12285</name>
</gene>
<comment type="caution">
    <text evidence="2">The sequence shown here is derived from an EMBL/GenBank/DDBJ whole genome shotgun (WGS) entry which is preliminary data.</text>
</comment>
<dbReference type="RefSeq" id="WP_254289652.1">
    <property type="nucleotide sequence ID" value="NZ_JAMLDY010000014.1"/>
</dbReference>
<dbReference type="Pfam" id="PF00717">
    <property type="entry name" value="Peptidase_S24"/>
    <property type="match status" value="1"/>
</dbReference>
<dbReference type="Gene3D" id="2.10.109.10">
    <property type="entry name" value="Umud Fragment, subunit A"/>
    <property type="match status" value="1"/>
</dbReference>
<evidence type="ECO:0000313" key="2">
    <source>
        <dbReference type="EMBL" id="MCP3735652.1"/>
    </source>
</evidence>
<dbReference type="PROSITE" id="PS50943">
    <property type="entry name" value="HTH_CROC1"/>
    <property type="match status" value="1"/>
</dbReference>
<dbReference type="AlphaFoldDB" id="A0A9X2HTL9"/>
<dbReference type="GO" id="GO:0003677">
    <property type="term" value="F:DNA binding"/>
    <property type="evidence" value="ECO:0007669"/>
    <property type="project" value="InterPro"/>
</dbReference>
<dbReference type="InterPro" id="IPR010982">
    <property type="entry name" value="Lambda_DNA-bd_dom_sf"/>
</dbReference>
<dbReference type="Proteomes" id="UP001139486">
    <property type="component" value="Unassembled WGS sequence"/>
</dbReference>
<dbReference type="CDD" id="cd06529">
    <property type="entry name" value="S24_LexA-like"/>
    <property type="match status" value="1"/>
</dbReference>
<sequence>MMASRLREARNTAGFPSAAAAAAARGWTPSTYTSHENATRGFGVDEAKKYARAFRVNPGWLLALDQIKVPEVQLLDSDAPVKEVLWVQGAVAAGVWREQIAWPKDEWYQIEVGPPPRAGLERFAVRMDGYSMDRTIPPGSNLEAIRVAFGEVSPQDGDLVIVERRRHDLVEMTCKRLVQNGEMWELHCESTRAEFRDLVLPIGAPDAEALTDDETRVVGIVVNAQQSHFRRRI</sequence>
<organism evidence="2 3">
    <name type="scientific">Sphingomonas liriopis</name>
    <dbReference type="NCBI Taxonomy" id="2949094"/>
    <lineage>
        <taxon>Bacteria</taxon>
        <taxon>Pseudomonadati</taxon>
        <taxon>Pseudomonadota</taxon>
        <taxon>Alphaproteobacteria</taxon>
        <taxon>Sphingomonadales</taxon>
        <taxon>Sphingomonadaceae</taxon>
        <taxon>Sphingomonas</taxon>
    </lineage>
</organism>
<reference evidence="2" key="1">
    <citation type="submission" date="2022-05" db="EMBL/GenBank/DDBJ databases">
        <title>Sphingomonas sp. strain RP10 Genome sequencing and assembly.</title>
        <authorList>
            <person name="Kim I."/>
        </authorList>
    </citation>
    <scope>NUCLEOTIDE SEQUENCE</scope>
    <source>
        <strain evidence="2">RP10</strain>
    </source>
</reference>
<dbReference type="InterPro" id="IPR015927">
    <property type="entry name" value="Peptidase_S24_S26A/B/C"/>
</dbReference>
<dbReference type="SUPFAM" id="SSF47413">
    <property type="entry name" value="lambda repressor-like DNA-binding domains"/>
    <property type="match status" value="1"/>
</dbReference>